<gene>
    <name evidence="1" type="ORF">AVDCRST_MAG56-6330</name>
</gene>
<dbReference type="PROSITE" id="PS51257">
    <property type="entry name" value="PROKAR_LIPOPROTEIN"/>
    <property type="match status" value="1"/>
</dbReference>
<accession>A0A6J4KS02</accession>
<reference evidence="1" key="1">
    <citation type="submission" date="2020-02" db="EMBL/GenBank/DDBJ databases">
        <authorList>
            <person name="Meier V. D."/>
        </authorList>
    </citation>
    <scope>NUCLEOTIDE SEQUENCE</scope>
    <source>
        <strain evidence="1">AVDCRST_MAG56</strain>
    </source>
</reference>
<proteinExistence type="predicted"/>
<dbReference type="EMBL" id="CADCTQ010000519">
    <property type="protein sequence ID" value="CAA9311805.1"/>
    <property type="molecule type" value="Genomic_DNA"/>
</dbReference>
<evidence type="ECO:0000313" key="1">
    <source>
        <dbReference type="EMBL" id="CAA9311805.1"/>
    </source>
</evidence>
<name>A0A6J4KS02_9SPHI</name>
<organism evidence="1">
    <name type="scientific">uncultured Cytophagales bacterium</name>
    <dbReference type="NCBI Taxonomy" id="158755"/>
    <lineage>
        <taxon>Bacteria</taxon>
        <taxon>Pseudomonadati</taxon>
        <taxon>Bacteroidota</taxon>
        <taxon>Sphingobacteriia</taxon>
        <taxon>Sphingobacteriales</taxon>
        <taxon>environmental samples</taxon>
    </lineage>
</organism>
<sequence length="47" mass="4932">MRNYLFLFLLAGLASGGCTTAKAPKYDNRGSHKPVAAAHAAAGTVRR</sequence>
<protein>
    <submittedName>
        <fullName evidence="1">Uncharacterized protein</fullName>
    </submittedName>
</protein>
<dbReference type="AlphaFoldDB" id="A0A6J4KS02"/>